<name>A0A016UKQ4_9BILA</name>
<evidence type="ECO:0000313" key="2">
    <source>
        <dbReference type="Proteomes" id="UP000024635"/>
    </source>
</evidence>
<sequence>MYVRGWRIRAVPFGIVRVVTDWPATAAAVTTSAWPAAVKQRAAFADPRIRGEQLAVFKPASSQMHTAIRYADDAASQPAGPARQASCCRRCCLSALRHRCVTLTSIHNTSKNSLHQVTNTRTLHCTLRPYIQRTQMLTASAMQFECVSKRQARRSAAGGAV</sequence>
<accession>A0A016UKQ4</accession>
<reference evidence="2" key="1">
    <citation type="journal article" date="2015" name="Nat. Genet.">
        <title>The genome and transcriptome of the zoonotic hookworm Ancylostoma ceylanicum identify infection-specific gene families.</title>
        <authorList>
            <person name="Schwarz E.M."/>
            <person name="Hu Y."/>
            <person name="Antoshechkin I."/>
            <person name="Miller M.M."/>
            <person name="Sternberg P.W."/>
            <person name="Aroian R.V."/>
        </authorList>
    </citation>
    <scope>NUCLEOTIDE SEQUENCE</scope>
    <source>
        <strain evidence="2">HY135</strain>
    </source>
</reference>
<dbReference type="Proteomes" id="UP000024635">
    <property type="component" value="Unassembled WGS sequence"/>
</dbReference>
<dbReference type="AlphaFoldDB" id="A0A016UKQ4"/>
<organism evidence="1 2">
    <name type="scientific">Ancylostoma ceylanicum</name>
    <dbReference type="NCBI Taxonomy" id="53326"/>
    <lineage>
        <taxon>Eukaryota</taxon>
        <taxon>Metazoa</taxon>
        <taxon>Ecdysozoa</taxon>
        <taxon>Nematoda</taxon>
        <taxon>Chromadorea</taxon>
        <taxon>Rhabditida</taxon>
        <taxon>Rhabditina</taxon>
        <taxon>Rhabditomorpha</taxon>
        <taxon>Strongyloidea</taxon>
        <taxon>Ancylostomatidae</taxon>
        <taxon>Ancylostomatinae</taxon>
        <taxon>Ancylostoma</taxon>
    </lineage>
</organism>
<protein>
    <submittedName>
        <fullName evidence="1">Uncharacterized protein</fullName>
    </submittedName>
</protein>
<proteinExistence type="predicted"/>
<comment type="caution">
    <text evidence="1">The sequence shown here is derived from an EMBL/GenBank/DDBJ whole genome shotgun (WGS) entry which is preliminary data.</text>
</comment>
<evidence type="ECO:0000313" key="1">
    <source>
        <dbReference type="EMBL" id="EYC15964.1"/>
    </source>
</evidence>
<gene>
    <name evidence="1" type="primary">Acey_s0035.g3066</name>
    <name evidence="1" type="ORF">Y032_0035g3066</name>
</gene>
<keyword evidence="2" id="KW-1185">Reference proteome</keyword>
<dbReference type="EMBL" id="JARK01001371">
    <property type="protein sequence ID" value="EYC15964.1"/>
    <property type="molecule type" value="Genomic_DNA"/>
</dbReference>